<dbReference type="Gene3D" id="1.10.10.10">
    <property type="entry name" value="Winged helix-like DNA-binding domain superfamily/Winged helix DNA-binding domain"/>
    <property type="match status" value="1"/>
</dbReference>
<reference evidence="2" key="1">
    <citation type="submission" date="2020-10" db="EMBL/GenBank/DDBJ databases">
        <authorList>
            <person name="Gilroy R."/>
        </authorList>
    </citation>
    <scope>NUCLEOTIDE SEQUENCE</scope>
    <source>
        <strain evidence="2">ChiGjej1B1-24693</strain>
    </source>
</reference>
<name>A0A9D1H1I1_9ACTN</name>
<dbReference type="PRINTS" id="PR00598">
    <property type="entry name" value="HTHMARR"/>
</dbReference>
<sequence length="143" mass="15833">MVDPSADTQRLDDPGELLRRASHRMRRRWVEVLQPLDLSPHQVRALRAVVSGESLRLSELAERLAVANRSVTDVVDALVERGLVERGPVPGDRRAIAVRATAAGRELLGRAEKARTADVEDFLGRLSVAERHQLAALLHKLVD</sequence>
<dbReference type="InterPro" id="IPR036390">
    <property type="entry name" value="WH_DNA-bd_sf"/>
</dbReference>
<dbReference type="SMART" id="SM00347">
    <property type="entry name" value="HTH_MARR"/>
    <property type="match status" value="1"/>
</dbReference>
<dbReference type="InterPro" id="IPR036388">
    <property type="entry name" value="WH-like_DNA-bd_sf"/>
</dbReference>
<comment type="caution">
    <text evidence="2">The sequence shown here is derived from an EMBL/GenBank/DDBJ whole genome shotgun (WGS) entry which is preliminary data.</text>
</comment>
<evidence type="ECO:0000313" key="3">
    <source>
        <dbReference type="Proteomes" id="UP000886842"/>
    </source>
</evidence>
<dbReference type="EMBL" id="DVLP01000435">
    <property type="protein sequence ID" value="HIT76888.1"/>
    <property type="molecule type" value="Genomic_DNA"/>
</dbReference>
<dbReference type="PANTHER" id="PTHR33164:SF103">
    <property type="entry name" value="REGULATORY PROTEIN MARR"/>
    <property type="match status" value="1"/>
</dbReference>
<gene>
    <name evidence="2" type="ORF">IAA98_15015</name>
</gene>
<dbReference type="PANTHER" id="PTHR33164">
    <property type="entry name" value="TRANSCRIPTIONAL REGULATOR, MARR FAMILY"/>
    <property type="match status" value="1"/>
</dbReference>
<dbReference type="AlphaFoldDB" id="A0A9D1H1I1"/>
<reference evidence="2" key="2">
    <citation type="journal article" date="2021" name="PeerJ">
        <title>Extensive microbial diversity within the chicken gut microbiome revealed by metagenomics and culture.</title>
        <authorList>
            <person name="Gilroy R."/>
            <person name="Ravi A."/>
            <person name="Getino M."/>
            <person name="Pursley I."/>
            <person name="Horton D.L."/>
            <person name="Alikhan N.F."/>
            <person name="Baker D."/>
            <person name="Gharbi K."/>
            <person name="Hall N."/>
            <person name="Watson M."/>
            <person name="Adriaenssens E.M."/>
            <person name="Foster-Nyarko E."/>
            <person name="Jarju S."/>
            <person name="Secka A."/>
            <person name="Antonio M."/>
            <person name="Oren A."/>
            <person name="Chaudhuri R.R."/>
            <person name="La Ragione R."/>
            <person name="Hildebrand F."/>
            <person name="Pallen M.J."/>
        </authorList>
    </citation>
    <scope>NUCLEOTIDE SEQUENCE</scope>
    <source>
        <strain evidence="2">ChiGjej1B1-24693</strain>
    </source>
</reference>
<organism evidence="2 3">
    <name type="scientific">Candidatus Avipropionibacterium avicola</name>
    <dbReference type="NCBI Taxonomy" id="2840701"/>
    <lineage>
        <taxon>Bacteria</taxon>
        <taxon>Bacillati</taxon>
        <taxon>Actinomycetota</taxon>
        <taxon>Actinomycetes</taxon>
        <taxon>Propionibacteriales</taxon>
        <taxon>Propionibacteriaceae</taxon>
        <taxon>Propionibacteriaceae incertae sedis</taxon>
        <taxon>Candidatus Avipropionibacterium</taxon>
    </lineage>
</organism>
<dbReference type="GO" id="GO:0003700">
    <property type="term" value="F:DNA-binding transcription factor activity"/>
    <property type="evidence" value="ECO:0007669"/>
    <property type="project" value="InterPro"/>
</dbReference>
<evidence type="ECO:0000259" key="1">
    <source>
        <dbReference type="PROSITE" id="PS50995"/>
    </source>
</evidence>
<dbReference type="PROSITE" id="PS50995">
    <property type="entry name" value="HTH_MARR_2"/>
    <property type="match status" value="1"/>
</dbReference>
<protein>
    <submittedName>
        <fullName evidence="2">MarR family transcriptional regulator</fullName>
    </submittedName>
</protein>
<dbReference type="GO" id="GO:0006950">
    <property type="term" value="P:response to stress"/>
    <property type="evidence" value="ECO:0007669"/>
    <property type="project" value="TreeGrafter"/>
</dbReference>
<dbReference type="Proteomes" id="UP000886842">
    <property type="component" value="Unassembled WGS sequence"/>
</dbReference>
<evidence type="ECO:0000313" key="2">
    <source>
        <dbReference type="EMBL" id="HIT76888.1"/>
    </source>
</evidence>
<dbReference type="SUPFAM" id="SSF46785">
    <property type="entry name" value="Winged helix' DNA-binding domain"/>
    <property type="match status" value="1"/>
</dbReference>
<proteinExistence type="predicted"/>
<accession>A0A9D1H1I1</accession>
<dbReference type="InterPro" id="IPR039422">
    <property type="entry name" value="MarR/SlyA-like"/>
</dbReference>
<dbReference type="Pfam" id="PF12802">
    <property type="entry name" value="MarR_2"/>
    <property type="match status" value="1"/>
</dbReference>
<dbReference type="InterPro" id="IPR000835">
    <property type="entry name" value="HTH_MarR-typ"/>
</dbReference>
<feature type="domain" description="HTH marR-type" evidence="1">
    <location>
        <begin position="11"/>
        <end position="143"/>
    </location>
</feature>